<dbReference type="InterPro" id="IPR052893">
    <property type="entry name" value="TCS_response_regulator"/>
</dbReference>
<keyword evidence="4" id="KW-1185">Reference proteome</keyword>
<dbReference type="PANTHER" id="PTHR44520">
    <property type="entry name" value="RESPONSE REGULATOR RCP1-RELATED"/>
    <property type="match status" value="1"/>
</dbReference>
<dbReference type="Proteomes" id="UP000198848">
    <property type="component" value="Unassembled WGS sequence"/>
</dbReference>
<feature type="domain" description="Response regulatory" evidence="2">
    <location>
        <begin position="9"/>
        <end position="134"/>
    </location>
</feature>
<dbReference type="EMBL" id="FNLC01000002">
    <property type="protein sequence ID" value="SDQ98309.1"/>
    <property type="molecule type" value="Genomic_DNA"/>
</dbReference>
<dbReference type="Gene3D" id="3.40.50.2300">
    <property type="match status" value="1"/>
</dbReference>
<dbReference type="PROSITE" id="PS50110">
    <property type="entry name" value="RESPONSE_REGULATORY"/>
    <property type="match status" value="1"/>
</dbReference>
<dbReference type="PANTHER" id="PTHR44520:SF2">
    <property type="entry name" value="RESPONSE REGULATOR RCP1"/>
    <property type="match status" value="1"/>
</dbReference>
<dbReference type="Pfam" id="PF00072">
    <property type="entry name" value="Response_reg"/>
    <property type="match status" value="1"/>
</dbReference>
<accession>A0A1H1FC55</accession>
<gene>
    <name evidence="3" type="ORF">SAMN04489842_1901</name>
</gene>
<dbReference type="OrthoDB" id="9652at2157"/>
<evidence type="ECO:0000259" key="2">
    <source>
        <dbReference type="PROSITE" id="PS50110"/>
    </source>
</evidence>
<reference evidence="4" key="1">
    <citation type="submission" date="2016-10" db="EMBL/GenBank/DDBJ databases">
        <authorList>
            <person name="Varghese N."/>
            <person name="Submissions S."/>
        </authorList>
    </citation>
    <scope>NUCLEOTIDE SEQUENCE [LARGE SCALE GENOMIC DNA]</scope>
    <source>
        <strain evidence="4">DSM 24767</strain>
    </source>
</reference>
<dbReference type="SMART" id="SM00448">
    <property type="entry name" value="REC"/>
    <property type="match status" value="1"/>
</dbReference>
<dbReference type="CDD" id="cd17557">
    <property type="entry name" value="REC_Rcp-like"/>
    <property type="match status" value="1"/>
</dbReference>
<sequence length="148" mass="16318">MTNTEDPLEILLVEDDPEDVRLLREAFGELSIDVMLTVISDGADAVDRLEDRCDDAAKTVPDLVLLDLGLPGMDGFEFLETIRNDGVLARLPVLVLTRSRATEDVLESYDLAANAYLTKPTDPSDYASIVEAIAEFWFRQAMLPSSSP</sequence>
<dbReference type="STRING" id="1095778.SAMN04489842_1901"/>
<dbReference type="AlphaFoldDB" id="A0A1H1FC55"/>
<evidence type="ECO:0000256" key="1">
    <source>
        <dbReference type="PROSITE-ProRule" id="PRU00169"/>
    </source>
</evidence>
<organism evidence="3 4">
    <name type="scientific">Natronobacterium texcoconense</name>
    <dbReference type="NCBI Taxonomy" id="1095778"/>
    <lineage>
        <taxon>Archaea</taxon>
        <taxon>Methanobacteriati</taxon>
        <taxon>Methanobacteriota</taxon>
        <taxon>Stenosarchaea group</taxon>
        <taxon>Halobacteria</taxon>
        <taxon>Halobacteriales</taxon>
        <taxon>Natrialbaceae</taxon>
        <taxon>Natronobacterium</taxon>
    </lineage>
</organism>
<dbReference type="InterPro" id="IPR001789">
    <property type="entry name" value="Sig_transdc_resp-reg_receiver"/>
</dbReference>
<dbReference type="RefSeq" id="WP_090380783.1">
    <property type="nucleotide sequence ID" value="NZ_FNLC01000002.1"/>
</dbReference>
<evidence type="ECO:0000313" key="4">
    <source>
        <dbReference type="Proteomes" id="UP000198848"/>
    </source>
</evidence>
<dbReference type="InterPro" id="IPR011006">
    <property type="entry name" value="CheY-like_superfamily"/>
</dbReference>
<dbReference type="GO" id="GO:0000160">
    <property type="term" value="P:phosphorelay signal transduction system"/>
    <property type="evidence" value="ECO:0007669"/>
    <property type="project" value="InterPro"/>
</dbReference>
<keyword evidence="1" id="KW-0597">Phosphoprotein</keyword>
<proteinExistence type="predicted"/>
<protein>
    <submittedName>
        <fullName evidence="3">Response regulator receiver domain-containing protein</fullName>
    </submittedName>
</protein>
<dbReference type="SUPFAM" id="SSF52172">
    <property type="entry name" value="CheY-like"/>
    <property type="match status" value="1"/>
</dbReference>
<name>A0A1H1FC55_NATTX</name>
<feature type="modified residue" description="4-aspartylphosphate" evidence="1">
    <location>
        <position position="67"/>
    </location>
</feature>
<evidence type="ECO:0000313" key="3">
    <source>
        <dbReference type="EMBL" id="SDQ98309.1"/>
    </source>
</evidence>